<dbReference type="PRINTS" id="PR00412">
    <property type="entry name" value="EPOXHYDRLASE"/>
</dbReference>
<accession>A0A1E1XEU7</accession>
<organism evidence="5">
    <name type="scientific">Amblyomma aureolatum</name>
    <dbReference type="NCBI Taxonomy" id="187763"/>
    <lineage>
        <taxon>Eukaryota</taxon>
        <taxon>Metazoa</taxon>
        <taxon>Ecdysozoa</taxon>
        <taxon>Arthropoda</taxon>
        <taxon>Chelicerata</taxon>
        <taxon>Arachnida</taxon>
        <taxon>Acari</taxon>
        <taxon>Parasitiformes</taxon>
        <taxon>Ixodida</taxon>
        <taxon>Ixodoidea</taxon>
        <taxon>Ixodidae</taxon>
        <taxon>Amblyomminae</taxon>
        <taxon>Amblyomma</taxon>
    </lineage>
</organism>
<comment type="similarity">
    <text evidence="2">Belongs to the AB hydrolase superfamily. Epoxide hydrolase family.</text>
</comment>
<feature type="region of interest" description="Disordered" evidence="3">
    <location>
        <begin position="347"/>
        <end position="368"/>
    </location>
</feature>
<reference evidence="5" key="1">
    <citation type="journal article" date="2017" name="Front. Cell. Infect. Microbiol.">
        <title>The Distinct Transcriptional Response of the Midgut of Amblyomma sculptum and Amblyomma aureolatum Ticks to Rickettsia rickettsii Correlates to Their Differences in Susceptibility to Infection.</title>
        <authorList>
            <person name="Martins L.A."/>
            <person name="Galletti M.F.B.M."/>
            <person name="Ribeiro J.M."/>
            <person name="Fujita A."/>
            <person name="Costa F.B."/>
            <person name="Labruna M.B."/>
            <person name="Daffre S."/>
            <person name="Fogaca A.C."/>
        </authorList>
    </citation>
    <scope>NUCLEOTIDE SEQUENCE</scope>
</reference>
<dbReference type="Gene3D" id="3.40.50.1820">
    <property type="entry name" value="alpha/beta hydrolase"/>
    <property type="match status" value="1"/>
</dbReference>
<name>A0A1E1XEU7_9ACAR</name>
<dbReference type="SUPFAM" id="SSF53474">
    <property type="entry name" value="alpha/beta-Hydrolases"/>
    <property type="match status" value="1"/>
</dbReference>
<dbReference type="InterPro" id="IPR000639">
    <property type="entry name" value="Epox_hydrolase-like"/>
</dbReference>
<protein>
    <submittedName>
        <fullName evidence="5">Putative soluble epoxide hydrolase</fullName>
    </submittedName>
</protein>
<dbReference type="EMBL" id="GFAC01001394">
    <property type="protein sequence ID" value="JAT97794.1"/>
    <property type="molecule type" value="mRNA"/>
</dbReference>
<dbReference type="Pfam" id="PF00561">
    <property type="entry name" value="Abhydrolase_1"/>
    <property type="match status" value="1"/>
</dbReference>
<dbReference type="InterPro" id="IPR000073">
    <property type="entry name" value="AB_hydrolase_1"/>
</dbReference>
<sequence>MVPPAIGKLIVLAIGTSMWIWMQSYVKIQVVLYGEKILTPKTRQEPFDFRNGSLGSHHFVNITGIQVHYVTKGCGRSNGGRAMLLLLHGFLDFWYIWNRQIPILAQEFCVVAPDLRGYGVTTKPVDSAEYLMVKLVEDVKGLINALNAGKARKVVLVGHDWGGMIAFCFATLYEHMIQKMVIINGMHPLAFSKQLLRSLRQMRMSWYMIPFRHPVVPEQYLIMNDFAFFDKVHRGFTREEEDAHKYMFTPKGALTGAVNYYRAFNNDSDQLKKINYQTINVTTLILWGAQDAFLTKPVAKFNREWLKTSGVVYYPMAGHWLLRECSTEVTERIRTFARNGRVATQPSMTKWKGTRSNEGTCTESPTPGASRLSTLFAWLPRNTSVPMFTQE</sequence>
<evidence type="ECO:0000256" key="3">
    <source>
        <dbReference type="SAM" id="MobiDB-lite"/>
    </source>
</evidence>
<dbReference type="GO" id="GO:0004301">
    <property type="term" value="F:epoxide hydrolase activity"/>
    <property type="evidence" value="ECO:0007669"/>
    <property type="project" value="UniProtKB-ARBA"/>
</dbReference>
<dbReference type="PANTHER" id="PTHR43329">
    <property type="entry name" value="EPOXIDE HYDROLASE"/>
    <property type="match status" value="1"/>
</dbReference>
<dbReference type="InterPro" id="IPR029058">
    <property type="entry name" value="AB_hydrolase_fold"/>
</dbReference>
<keyword evidence="1 5" id="KW-0378">Hydrolase</keyword>
<evidence type="ECO:0000256" key="1">
    <source>
        <dbReference type="ARBA" id="ARBA00022801"/>
    </source>
</evidence>
<evidence type="ECO:0000256" key="2">
    <source>
        <dbReference type="ARBA" id="ARBA00038334"/>
    </source>
</evidence>
<evidence type="ECO:0000259" key="4">
    <source>
        <dbReference type="Pfam" id="PF00561"/>
    </source>
</evidence>
<dbReference type="AlphaFoldDB" id="A0A1E1XEU7"/>
<evidence type="ECO:0000313" key="5">
    <source>
        <dbReference type="EMBL" id="JAT97794.1"/>
    </source>
</evidence>
<dbReference type="PRINTS" id="PR00111">
    <property type="entry name" value="ABHYDROLASE"/>
</dbReference>
<feature type="domain" description="AB hydrolase-1" evidence="4">
    <location>
        <begin position="84"/>
        <end position="322"/>
    </location>
</feature>
<proteinExistence type="evidence at transcript level"/>